<dbReference type="InterPro" id="IPR020845">
    <property type="entry name" value="AMP-binding_CS"/>
</dbReference>
<dbReference type="CDD" id="cd05918">
    <property type="entry name" value="A_NRPS_SidN3_like"/>
    <property type="match status" value="5"/>
</dbReference>
<evidence type="ECO:0000256" key="1">
    <source>
        <dbReference type="ARBA" id="ARBA00005179"/>
    </source>
</evidence>
<dbReference type="InterPro" id="IPR000873">
    <property type="entry name" value="AMP-dep_synth/lig_dom"/>
</dbReference>
<dbReference type="InterPro" id="IPR009081">
    <property type="entry name" value="PP-bd_ACP"/>
</dbReference>
<dbReference type="PROSITE" id="PS00455">
    <property type="entry name" value="AMP_BINDING"/>
    <property type="match status" value="4"/>
</dbReference>
<dbReference type="SMART" id="SM00823">
    <property type="entry name" value="PKS_PP"/>
    <property type="match status" value="5"/>
</dbReference>
<dbReference type="PROSITE" id="PS50075">
    <property type="entry name" value="CARRIER"/>
    <property type="match status" value="7"/>
</dbReference>
<dbReference type="FunFam" id="3.30.300.30:FF:000015">
    <property type="entry name" value="Nonribosomal peptide synthase SidD"/>
    <property type="match status" value="5"/>
</dbReference>
<feature type="region of interest" description="Disordered" evidence="6">
    <location>
        <begin position="7424"/>
        <end position="7459"/>
    </location>
</feature>
<dbReference type="InterPro" id="IPR036736">
    <property type="entry name" value="ACP-like_sf"/>
</dbReference>
<dbReference type="VEuPathDB" id="FungiDB:MMYC01_203913"/>
<evidence type="ECO:0000256" key="5">
    <source>
        <dbReference type="ARBA" id="ARBA00029454"/>
    </source>
</evidence>
<feature type="domain" description="Carrier" evidence="8">
    <location>
        <begin position="2026"/>
        <end position="2102"/>
    </location>
</feature>
<dbReference type="NCBIfam" id="NF003417">
    <property type="entry name" value="PRK04813.1"/>
    <property type="match status" value="6"/>
</dbReference>
<keyword evidence="7" id="KW-0732">Signal</keyword>
<dbReference type="FunFam" id="3.30.559.30:FF:000005">
    <property type="entry name" value="Nonribosomal peptide synthase Pes1"/>
    <property type="match status" value="1"/>
</dbReference>
<dbReference type="PROSITE" id="PS00012">
    <property type="entry name" value="PHOSPHOPANTETHEINE"/>
    <property type="match status" value="3"/>
</dbReference>
<dbReference type="SUPFAM" id="SSF52777">
    <property type="entry name" value="CoA-dependent acyltransferases"/>
    <property type="match status" value="18"/>
</dbReference>
<name>A0A175WDF5_9PEZI</name>
<dbReference type="Pfam" id="PF00668">
    <property type="entry name" value="Condensation"/>
    <property type="match status" value="9"/>
</dbReference>
<evidence type="ECO:0000256" key="6">
    <source>
        <dbReference type="SAM" id="MobiDB-lite"/>
    </source>
</evidence>
<reference evidence="9 10" key="1">
    <citation type="journal article" date="2016" name="Genome Announc.">
        <title>Genome Sequence of Madurella mycetomatis mm55, Isolated from a Human Mycetoma Case in Sudan.</title>
        <authorList>
            <person name="Smit S."/>
            <person name="Derks M.F."/>
            <person name="Bervoets S."/>
            <person name="Fahal A."/>
            <person name="van Leeuwen W."/>
            <person name="van Belkum A."/>
            <person name="van de Sande W.W."/>
        </authorList>
    </citation>
    <scope>NUCLEOTIDE SEQUENCE [LARGE SCALE GENOMIC DNA]</scope>
    <source>
        <strain evidence="10">mm55</strain>
    </source>
</reference>
<dbReference type="SUPFAM" id="SSF56801">
    <property type="entry name" value="Acetyl-CoA synthetase-like"/>
    <property type="match status" value="5"/>
</dbReference>
<dbReference type="CDD" id="cd19534">
    <property type="entry name" value="E_NRPS"/>
    <property type="match status" value="3"/>
</dbReference>
<keyword evidence="2" id="KW-0596">Phosphopantetheine</keyword>
<feature type="non-terminal residue" evidence="9">
    <location>
        <position position="1"/>
    </location>
</feature>
<accession>A0A175WDF5</accession>
<proteinExistence type="inferred from homology"/>
<dbReference type="GO" id="GO:0031177">
    <property type="term" value="F:phosphopantetheine binding"/>
    <property type="evidence" value="ECO:0007669"/>
    <property type="project" value="InterPro"/>
</dbReference>
<dbReference type="CDD" id="cd19545">
    <property type="entry name" value="FUM14_C_NRPS-like"/>
    <property type="match status" value="2"/>
</dbReference>
<dbReference type="GO" id="GO:0016874">
    <property type="term" value="F:ligase activity"/>
    <property type="evidence" value="ECO:0007669"/>
    <property type="project" value="UniProtKB-KW"/>
</dbReference>
<dbReference type="GO" id="GO:0019748">
    <property type="term" value="P:secondary metabolic process"/>
    <property type="evidence" value="ECO:0007669"/>
    <property type="project" value="UniProtKB-ARBA"/>
</dbReference>
<comment type="pathway">
    <text evidence="1">Secondary metabolite biosynthesis.</text>
</comment>
<dbReference type="InterPro" id="IPR042099">
    <property type="entry name" value="ANL_N_sf"/>
</dbReference>
<feature type="signal peptide" evidence="7">
    <location>
        <begin position="1"/>
        <end position="16"/>
    </location>
</feature>
<feature type="domain" description="Carrier" evidence="8">
    <location>
        <begin position="5846"/>
        <end position="5922"/>
    </location>
</feature>
<feature type="domain" description="Carrier" evidence="8">
    <location>
        <begin position="3142"/>
        <end position="3218"/>
    </location>
</feature>
<sequence>KWTIVAMLAVLKAGAAFVPLDPSHPVERLRGLCDSVNAHLVLCSRHLVPLLSGVADQILPIDNATVAEPTGQPGTVIEHRAFCSSARSHGPAQHQDNTSRMLQFAAHTFDASLVEILTSLMTGGCVCVPDEHERLNDLAGAIDRLRVNHAALTPSFIGFLSPAAVPGLRRLILAGEAMALSHIATWSYITLINGYGPAESSVAAVVNSHVGPDTEPADIGLPCGMRCWLVDPADHHRLVPVGCVGELLLEGPSLSRGYLNDPAKTEQSFIFDPAWAQLSARRRRFYKTGDLARYNSVSGSLSYVGRKDTQVKVHGQRIELGEIEHHLAVDDSVQHALILLPKSGPLEKRLVAVLSLAELSKPTINGTHDSQKTNGPVLSLVGDPSVTEPILQHIRERLSARLPAYMIPSVWLCVDAVPMLTSRKMDRKAVTTWVEDVISTEECQRIIMGHNPAQATESSGITLRDIWSVVLNLPAAQIGLDDRSFLSLGGDSISAMACASRAKKAHLGLTVQEVLRAKSLRQLAAGARRMTQSNRRSEGEREDDELLNIPFGLSPIQQYHFQVRGEAQGDQHFNQSFCLRLGRPVDATAIRDAIEALVRRHAMLRARFEPSQEDGQWRQFITSDVGSSYRFRTNTMTSANEIDTGISSAQGCLDVRRGPLFAAELFAVEDGGHQILFMTAHHLVIDLVSWRVILEEMEEILENPTAAKELLAGHPSLTFRKWMELQMDDCRSQQLSQVLPSTVQVPPARFDYWDMQGLPNLYGDVVCEGFELDTDTTTALLSHCHVPFRTETVDLLLAALLWSFHSTFTDRPTPAIFNEGHGREPPSASAEDEIDISHTIGWFTTLLPIALSSPTAFTDALIQVKDLRRRVPGNGRPYFAARFHNTQGIEKWGADHKDMEISFNFLGRYQQLERAGALFQPASHMAGEAHSGSPTADFGRAAQRFALFEISAVIVQGALRFGFAWNRGMRHQERILEWVSSCRRVLIEAAATLPSMSSRLTAGDFTLVPDLAHEDLAAFEQSKLPLLVGDGNWEGIEDIYPASPIQQGLLVSRTKDGNVYAVRRAFQVSLGDKAVDVTRLVQAWERVVQHHALLRTVFVDAISQTRAGSYDQVVLKQVDIGSLLTVHECQAGEEEMRTMVQNIEPMQYQPGTPQHRLSVFYNRNLGKNNNVVYCVLEMSHAIMDGASMDILLRDLGRSYAGSLDCVPKPLFSPFVAALQKRNPEADVGFWTTYLAGAEPCHFPILNDGVTVPEDKKELRSLRVGLPNLGSLQAFCDAKGFTLPNAFHAAWALTLAYYTGSEDVCFGYLVSGRDAALIEGSEDAIGPFINMATQRVRLGGQEGNELSLLRVLEAVQKDNLDCIPYAQTSLAEVQHALKMPGGMALFNTCISYRRQLPQQSAQQPLGSGSLEFTDLEAIHDPTEYPISLNIETDDQGGAAIDVDYWTDAVAALQAENVAATFVQALSNIAEHAEMPLSQLDPVHETSKSSIWAWNANMPATTVDCVHRMVEKQVALRPQAQAVRGWDADFSYAEMDKLSSRVAQHLLGLGVAPEIFVPVCFDKSSWTVIAMLAVLKAGAALEGKVADSGTHIVVASEARASIFESMVPYVVAVGPQLLSQLPLVSTPISIDSKVSPTGPAFVMFTSGSTGKPKGVVLCHQALVSSAFAHGSALGLGPHTRFLQFAAHTFDNSLEEMFTTLIHGGCVCVPSEADRLGDLPGAIDRLDANFMDLTPTVAALLRPQEVPKIKGMAVGGEALTQEVLDIWGGAIPVHNQYGPSECSINATHRLHLDAKGDVATIGTSVGSVSWVVDANDHNRLVPVGCVGELLIEGPILARGYLGRPVETAKVFIEMPKWAAMDPHHGERGSRRMYKTGDLVRYNSDGSLVYLGRKDTQVKLHGQRIELGEIEHHVKASLPPAAQSSVELVALGQPAQKVLAVFICLDSRSVDQVEILPMSDEFAAIAQTIVGAMAAKVAAYMVPNLFLPVSKMPLTSSGKLDRRRLRTAAQELSDGVVTYRLGARACNGRLPETPMEKTLRDLWASVLNIDPVSISADDSFFRHGGDSVGAMRLVAAARQKVVGLTVATIFQMPKLSEMATAVAGGTDGGVKEQEDEPLPGPTEPFSLLKHNGTTMGPQKLRELVASICRVKVDSVEDIYPCTPLQAGLVAASQRQPGAYVAVNSYQLPAGTDISRFKRAWQEVVDSEAILRTRVVFVEDRGFLQVVVREPISWMTVSYMADLLETHNHLPPHDGGVLSRYAIVGLQNDTNNNSPLTFVWAAHHALYDGWSLSTLLDRVEARYRRPEAHLAPTPHYSRFVEYLSNIDASASDAFWANKLSGSAPQHFPSLPHPGYRVQASSQTHRAVRFTKPKGSDLTTASFLRAAWALVLSIYSASDDVVFGEVLNGRDVPVVGIEDLVGPTFASVPRRIQIDRSWNVERTLADVQAQLNDAIPHQFAGLQRIKGLSSAAAAACEFQNLLAITLADEEPTADSLWSNMTGGGNTQGADFFNYPLNVTCTVGGGDGEIEMRAFFDAGVLPPWQVARILGQFEAMLLRLSAAGTQQESIGDIDLLGQDDKAMIRELNKIPGPLVERRVHDMITEQMARQGGEATAIVGWDATLSNDDLDSLAAALARDLQMKGIGGSNGGKYVPFCFEKSAFAVVAMLAVLKAGAAFVPLDPSHPVARLKEIVGDCEAGVILCSPKYLELCSQLVDTVMRVDREILRKLPGCKESDTTETCSPNDPAYVIFTSGTTGKPKGTIVSHTAFCSGAAAHGPAMLMTPPFRFLQFASYTFDACLVEILTTLMMGGTVCVPREEDRTNGNIAAAMEQMGVTMTLLTPSFAQTLQPADVPQLKTLILGGEAMAQSHLATWADRVNLVNAYGPSECAVVATAKSQMQRSSNPANLGRSIGRCWIVDPRNHNRLAPVGSIGELLVEGPTLSTGYLRNEAKTREVFIENPKWAEDETFRYSDLPCQTPRRMYKTGDLVRMCDDTTGEMVYMGRKDTSQAKLNGQRLELDEISYHLGADDAVKHAVAVLPRNGPCARRLVAVLALRDILGEDPTAKFELVTSRKASTLISKVQERLREKVPPYMVPSAWIALGRIPLLPSGKLDRPGVANFVESMSDETFDKITADGREQEREGMIAPQNISIDARLKSIWSEVLNISQQRIGRNISFLHLGGDSITAMQVMARCRTQGMSVAVQDIIGSKSVHDLALKVVIPKEQQRPSVVAEDHHEFDPTPIQQLYFQIVGENGRVSGPDTQFNQSVLLRLAREVEPQEVGRAIHALVKTHSMLRSRFRRDGTGNWRQRITSDVSGSYRFKTHVVGSLQRMEKRIQNSQKALDVQKGPLLAADCFSIDTGEKKEVYIFVAIHHLVVDIVSWGILLQDLEDFFSTGSIEPPRSLTFQAWSRQQAEEAHAQMNGPLLLPHHEMSDVDLEYWGMDGIPNVHGDVLTTEVELDSETTSMLLGPECHQPLQTELLDILLAALLLSYRNVAAGRRGTPTIYNEGHGREVWDDDMDLSRTVGWFTTLYPVHLPHESSSDEDMINAIRWVKDYRRRLSGKGRPYFAYRLLTAQGRDEYRHRWPVEVAFNYLGQMQQLSRTDTWLQSVDDTAGQSLNTASDVGRNVPRFALIDVSALVAGAKLKLSFTYNKHMKHQGSLGEWARQCQSLLNDAPQRLIRHEMEKTLSEFPLLSLSYYGLENLSRRLDEVSVRIQDVQDIYPCSPMQRGLLLSQILDPEKYAYRAVFQLETKGGKEVDVQRLTGAWQSVVQRHATLRTIFIDTVGDEGLMDQAVLRSAPGRVQVLQSDNDEGALKALQSLQDIDYSEKKPPHRLSVCKTTSGHVFCQLEISHAICDGSSLPILLEDLVNGYGGMTGKAVPVYRDYMAYIQSQPRSESVRYWKEYLEGAEPCLFPALANGKADEQPSLGSHIIRLDHIAEINDYCANSGITLSTLLQFVWALVLRSYTGSDEVLFGYLASGRDVPVQHIEQAVGAFINMLVCRVNLPADTELDEALDTMRMNLADAMAHQTCSLAEMQHELQVPGTALFNTAFTYQKRTAREEMRSSPSALQYRVVKAEDPSEYAVAVNVEAIDGVVEVQFGYWRNIVSDEQMKNVASTFQQIVKDLAAGAGDDRTVGEVDLVGTAGIQQLTLWNNYEPPRVEQCVHDIIAKHAIQRPQSTPAVCGWDASFTYRELESAATALARQLTAVHGVGPEVFVPLCFEKSAWTVVAQIAVLKAGGAFVNLDPDHPDSRLRELVQDVDANVVLCSPKHKDKVDKIAKTTVVVDPSAIAALKSQYATEPAFTTAAKPSNPAYIIFTSGTTGKPKGTVIEHGSFCTGALAHAKAMFMRSDSRVLQFASYTFDASIMETLSCLLVGGCVCVPSDEDRMNDVAAAIRNMGVTWTLLTPSVASTVKPESVSCLKTLVTGGEAMASGHIARWGTRCALVNAYGPTECSVVATTSTKVDEEYRVCNTDCSNIGPAVGGRIWVVDPQNSDRLVPIGAVGELVIEGRLVARGYLNNKMQTDKAFIQSPQWTHHPGFPESMWLHRDRMYRTGDLVRYNSDGSVSYISRKDTQIKLNGRRIELGEIEYNCRSGLPDEAQVAVEVVAPPGARTGAKALAVFFSLPTMASADKRPTTSFSLLPMNEELTNMVHAMEKHVSGLLPAYMVPQLFLPVSTMPWYPFAIITAEDKTVPLTLPIRTTAGKLDRRQLRQAVEQASKDKIAVYKLSAVAKVVKRREPETIMEKKLQGLWEAVLGLPEGSVSAEDNFFGVGGDSLTAMRLVGAARAHRIVLSVLDIFEHPVLADMAQACGGQEGEGTGEDEETDPQPFSLLTCPKSELDDLLQEVSAQCLVRREQIQDMYPCSPLQEGLVALANKQAGAYVAVSTLELPRDVDLDRFKSAWQTVVDETGTLRTRVVHTSTAGFVQAVFAPEPIEWFDEPTVDEAIAKGRALGSQDGGKLIRFALVQGDNACYFIWAIHHALYDGWSLPRIGRRVQDMYENVSQPDENPAEPHPSYSRFIRYLTTKDVPASEKFWMDSLSGVSSVTHFPESPTVANRDKKPSFRAETTHVTINRSDFTADITLPTLVRAAWAIVLTAYTAMDDVVFGETLAGRNIDLAGVEDIAGPTFATVPVRVQPLRHTKVSKFLQGMHKMASRMVHHQHLGLQHIKRLNQDCAAACDFQNILTIQAASSQKHGGDDWDFQGGSSMDSFFTHPLVLECNVTDSTIEANFHHNETILSTWQARRLVHQLEAVLKQLVDKSKNKQATLADIHVISPEDHALIAEWNRVNTFKGKVEIEVDSCIHQLFLEQASVSPEREAISAWDAELTYGEVRDYASRLAFRLKQLGVEKGTLVPVCVTRSAWAVVTLMGVLMAGGAFVPFDPAHPLTRQKEMLESLSPLLMVCSPEHTSRFEGVVNTRLSADGDIIRNLPSPPGPVSVSFDPSSTAYVLFTSGSTGKPKGVVAAHRDFSSSSLGYSQATRMETSSRVFHFASLTFDVALMEVLTPLTLGACVCVPNEDERLHNLGAAITRLRATWAFLTPSVANLIDPSLVCPTLKTLVCGGEAMLAETVARWADHVELMNGYGPTEACVLAIINPNVSAERDRSIIGRATAAGRAWVVEARGEHDDWLAPVGAIGELAISGTLLTRGYMSDPEKTAKVFIENPPWGRDHEGHGSAPARVYRTGDLVRYRSDGAIEFIGRRDGQVKVNGQRIELGEIESWLSADNRVRFALVVQPKAGPCQKQLVGIITLAIDSATDVGGNNDCTPVDGPPERMARIRSHVNDVKNRLADALPHYMVPSVVIVLEGMPVGVSGKLDRQRVIKWVQSLDKSTFERITNSLGEDAEQEVELTGPAKTLREIWAQELRVPEDRIKSNQQFLSLGGDSIRAMGVVSRARNAQIIISLQDVLRAKSVVHLARLAKKSPSTAVIVSRVDEETEEPFALSPIQRVYLRLAAKHDGEGRFNQSFALAAPRGVTASDIKQAMDSIVQRHSMLRARFVKEEDGSWRQRTIKMSPSAYSFISHRSASRDEIEPIMKAAQTGLSIQQGPIFRADVFDLAGQDQLVIFMVAHHLCVDMVSWRIIVQDLGELLEKRPLTAETPLSFRSWCALQAEDAKNADTKALLPFKETPPHMGYWGVNRRLTYATTETEAFTLSEGMTKLALADCHKAFRSEPMDLFLAAVAHAFARTFSDRELPTLHTETHGREAPAGSLVDLSRTVGWFTSICPLRIPIRTGDVTDAVRRTKDMRRTIPSNGRPYFAHKCLNGATDARSSPMEVLFNYLGGGVSGEDDDGLDAFRQVPDVGPDTTRLALFEISAVVINNKLHFSFIYDTNLSRVDDVRRWIADCKNVLEEMIRGLMQRRAQPTLSDYPLLPLTYDNLHTLTSVTLARLGIENDLSCIEDIYPCTPVQEGMLISQLRDPNAYIFHAVYSVQHPDPNFRLNIDWLVQAWRKVVNRHATLRTIFIESVHRDGVFDQLVLKEPHCEVTVIRCSDDEAMERLNEATLDTTKTPHSAKQPRLPHQLTLCATHSGQVLIKFETNHAALDGGSLPILLYELAAAYEGTLDSTPGPLYSDYIRYIRSHPAREGTDYWMNHLKGLKPCYFPKLNTNADAEKSLHLTRLKFDRYKELRQLSEQTHVTLANIMHAAWALVLRKYTGVDDVCFGYLTAGRDAPVENIERTVGTLINMLCCRLDISKAQTLADIFRTAQDEYLQSIPFQQSSLARVQHDLGLAGKTLYNTSISTQNHAGRMALLEEGVAFRSSLRPGMTRYAIIANIDISEGAEGVVFRYWTDHVSDDQAEEVASTMAQALEGFLNHPAQPITEFDKEMGVTIERESSRRTSTETSVDVVGTWSSTDTADTPLSPGSSNEAQDVVEKTLLAVWNSLLNLPSDSTIGGEDSFFDLGGDSIMAMKLVGEARDQGLALNVADVFRNPRFDDMVAVIRSGKANGADSTLPGIEAIVEQAAKHGLYERFSLLASSNVDAFLQTNIVPQVGVFRGGLSDVLPATDFQSLAVTGSLLSSRWMLNHFYLDGDGPLDLGQLRRACFRLVQALDILRTVFVPSGGRFLQVVLRTLRPAFHVVEVDDDKSLEGFADSLYEKEEGTPSLGEPFVEFTVVRNRSSSRHRILLRLSHAQYDGVCLPKILEALQTAYRGEAIQSPPTFANYLRASAGSLTSEHYQHWKKLLEGSFMTEIVSRKQPNHHRSASGKTAWFKRTVQLPPVESGSITTATVVKAAWAYVLAQISASSDVVFGHTISGRNASVEGIENMVGPCLNLVPVRVRFGADGGEWTARHLLHQIQDQQVANMAHEVLGFREIIRRCTDWPEWTYFTSTVQHQNIEQSSRVRLGDIDYGVGVASAAQGDLADLCVFSQRASNGGADDNAYEVILSFAEDGAVPREFAQKVLDMLCEVAELFAADPDVALPSAAELSSKPQQVPFADTLSPSSTADSSEDDTLQSLTSEQQADLSTVVTSAWRQVLELPDEAALNDSTSFFALGGDLTDLAKLSWLLGDQQLAPARLLEDLADHPTVRGHMAVVTSSLPRLPRSLNRAKSPPAATAKGVVVTVNGDKTKKMDKDKQRRSRSPLAKAIRIAKTFTRRRMGVKVRG</sequence>
<keyword evidence="10" id="KW-1185">Reference proteome</keyword>
<feature type="domain" description="Carrier" evidence="8">
    <location>
        <begin position="6866"/>
        <end position="6943"/>
    </location>
</feature>
<dbReference type="FunFam" id="3.30.559.10:FF:000016">
    <property type="entry name" value="Nonribosomal peptide synthase Pes1"/>
    <property type="match status" value="3"/>
</dbReference>
<dbReference type="FunFam" id="3.30.559.30:FF:000002">
    <property type="entry name" value="Nonribosomal peptide synthase Pes1"/>
    <property type="match status" value="3"/>
</dbReference>
<dbReference type="Pfam" id="PF00550">
    <property type="entry name" value="PP-binding"/>
    <property type="match status" value="6"/>
</dbReference>
<protein>
    <submittedName>
        <fullName evidence="9">Nonribosomal peptide synthetase 1</fullName>
    </submittedName>
</protein>
<dbReference type="InterPro" id="IPR045851">
    <property type="entry name" value="AMP-bd_C_sf"/>
</dbReference>
<evidence type="ECO:0000313" key="10">
    <source>
        <dbReference type="Proteomes" id="UP000078237"/>
    </source>
</evidence>
<dbReference type="InterPro" id="IPR006162">
    <property type="entry name" value="Ppantetheine_attach_site"/>
</dbReference>
<evidence type="ECO:0000313" key="9">
    <source>
        <dbReference type="EMBL" id="KXX80944.1"/>
    </source>
</evidence>
<dbReference type="Pfam" id="PF00501">
    <property type="entry name" value="AMP-binding"/>
    <property type="match status" value="5"/>
</dbReference>
<dbReference type="Gene3D" id="3.30.300.30">
    <property type="match status" value="5"/>
</dbReference>
<dbReference type="InterPro" id="IPR010071">
    <property type="entry name" value="AA_adenyl_dom"/>
</dbReference>
<dbReference type="Gene3D" id="3.30.559.10">
    <property type="entry name" value="Chloramphenicol acetyltransferase-like domain"/>
    <property type="match status" value="9"/>
</dbReference>
<feature type="domain" description="Carrier" evidence="8">
    <location>
        <begin position="4736"/>
        <end position="4812"/>
    </location>
</feature>
<dbReference type="Gene3D" id="3.30.559.30">
    <property type="entry name" value="Nonribosomal peptide synthetase, condensation domain"/>
    <property type="match status" value="9"/>
</dbReference>
<dbReference type="PANTHER" id="PTHR45398:SF1">
    <property type="entry name" value="ENZYME, PUTATIVE (JCVI)-RELATED"/>
    <property type="match status" value="1"/>
</dbReference>
<evidence type="ECO:0000256" key="2">
    <source>
        <dbReference type="ARBA" id="ARBA00022450"/>
    </source>
</evidence>
<dbReference type="FunFam" id="1.10.1200.10:FF:000005">
    <property type="entry name" value="Nonribosomal peptide synthetase 1"/>
    <property type="match status" value="3"/>
</dbReference>
<dbReference type="PANTHER" id="PTHR45398">
    <property type="match status" value="1"/>
</dbReference>
<dbReference type="NCBIfam" id="TIGR01733">
    <property type="entry name" value="AA-adenyl-dom"/>
    <property type="match status" value="3"/>
</dbReference>
<evidence type="ECO:0000256" key="3">
    <source>
        <dbReference type="ARBA" id="ARBA00022553"/>
    </source>
</evidence>
<dbReference type="CDD" id="cd19542">
    <property type="entry name" value="CT_NRPS-like"/>
    <property type="match status" value="4"/>
</dbReference>
<dbReference type="InterPro" id="IPR001242">
    <property type="entry name" value="Condensation_dom"/>
</dbReference>
<dbReference type="Proteomes" id="UP000078237">
    <property type="component" value="Unassembled WGS sequence"/>
</dbReference>
<evidence type="ECO:0000259" key="8">
    <source>
        <dbReference type="PROSITE" id="PS50075"/>
    </source>
</evidence>
<dbReference type="OrthoDB" id="416786at2759"/>
<dbReference type="SUPFAM" id="SSF47336">
    <property type="entry name" value="ACP-like"/>
    <property type="match status" value="6"/>
</dbReference>
<evidence type="ECO:0000256" key="7">
    <source>
        <dbReference type="SAM" id="SignalP"/>
    </source>
</evidence>
<dbReference type="InterPro" id="IPR020806">
    <property type="entry name" value="PKS_PP-bd"/>
</dbReference>
<dbReference type="Gene3D" id="3.40.50.12780">
    <property type="entry name" value="N-terminal domain of ligase-like"/>
    <property type="match status" value="5"/>
</dbReference>
<comment type="similarity">
    <text evidence="5">Belongs to the NRP synthetase family.</text>
</comment>
<dbReference type="InterPro" id="IPR023213">
    <property type="entry name" value="CAT-like_dom_sf"/>
</dbReference>
<dbReference type="Gene3D" id="1.10.1200.10">
    <property type="entry name" value="ACP-like"/>
    <property type="match status" value="7"/>
</dbReference>
<feature type="domain" description="Carrier" evidence="8">
    <location>
        <begin position="454"/>
        <end position="531"/>
    </location>
</feature>
<dbReference type="FunFam" id="3.30.559.30:FF:000003">
    <property type="entry name" value="Nonribosomal peptide synthase SidD"/>
    <property type="match status" value="2"/>
</dbReference>
<evidence type="ECO:0000256" key="4">
    <source>
        <dbReference type="ARBA" id="ARBA00022598"/>
    </source>
</evidence>
<dbReference type="FunFam" id="3.40.50.12780:FF:000014">
    <property type="entry name" value="Nonribosomal peptide synthetase 1"/>
    <property type="match status" value="4"/>
</dbReference>
<comment type="caution">
    <text evidence="9">The sequence shown here is derived from an EMBL/GenBank/DDBJ whole genome shotgun (WGS) entry which is preliminary data.</text>
</comment>
<feature type="domain" description="Carrier" evidence="8">
    <location>
        <begin position="7461"/>
        <end position="7537"/>
    </location>
</feature>
<dbReference type="STRING" id="100816.A0A175WDF5"/>
<keyword evidence="3" id="KW-0597">Phosphoprotein</keyword>
<organism evidence="9 10">
    <name type="scientific">Madurella mycetomatis</name>
    <dbReference type="NCBI Taxonomy" id="100816"/>
    <lineage>
        <taxon>Eukaryota</taxon>
        <taxon>Fungi</taxon>
        <taxon>Dikarya</taxon>
        <taxon>Ascomycota</taxon>
        <taxon>Pezizomycotina</taxon>
        <taxon>Sordariomycetes</taxon>
        <taxon>Sordariomycetidae</taxon>
        <taxon>Sordariales</taxon>
        <taxon>Sordariales incertae sedis</taxon>
        <taxon>Madurella</taxon>
    </lineage>
</organism>
<dbReference type="EMBL" id="LCTW02000046">
    <property type="protein sequence ID" value="KXX80944.1"/>
    <property type="molecule type" value="Genomic_DNA"/>
</dbReference>
<gene>
    <name evidence="9" type="ORF">MMYC01_203913</name>
</gene>
<feature type="chain" id="PRO_5008043916" evidence="7">
    <location>
        <begin position="17"/>
        <end position="7603"/>
    </location>
</feature>
<keyword evidence="4" id="KW-0436">Ligase</keyword>